<dbReference type="SMART" id="SM00353">
    <property type="entry name" value="HLH"/>
    <property type="match status" value="1"/>
</dbReference>
<comment type="caution">
    <text evidence="7">The sequence shown here is derived from an EMBL/GenBank/DDBJ whole genome shotgun (WGS) entry which is preliminary data.</text>
</comment>
<name>A0AAP0BFY2_9ASPA</name>
<keyword evidence="8" id="KW-1185">Reference proteome</keyword>
<dbReference type="SUPFAM" id="SSF47459">
    <property type="entry name" value="HLH, helix-loop-helix DNA-binding domain"/>
    <property type="match status" value="1"/>
</dbReference>
<evidence type="ECO:0000256" key="2">
    <source>
        <dbReference type="ARBA" id="ARBA00005510"/>
    </source>
</evidence>
<dbReference type="InterPro" id="IPR036638">
    <property type="entry name" value="HLH_DNA-bd_sf"/>
</dbReference>
<evidence type="ECO:0000259" key="6">
    <source>
        <dbReference type="PROSITE" id="PS50888"/>
    </source>
</evidence>
<dbReference type="EMBL" id="JBBWWQ010000010">
    <property type="protein sequence ID" value="KAK8937473.1"/>
    <property type="molecule type" value="Genomic_DNA"/>
</dbReference>
<feature type="domain" description="BHLH" evidence="6">
    <location>
        <begin position="179"/>
        <end position="229"/>
    </location>
</feature>
<dbReference type="PROSITE" id="PS50888">
    <property type="entry name" value="BHLH"/>
    <property type="match status" value="1"/>
</dbReference>
<dbReference type="Gene3D" id="4.10.280.10">
    <property type="entry name" value="Helix-loop-helix DNA-binding domain"/>
    <property type="match status" value="1"/>
</dbReference>
<keyword evidence="3" id="KW-0805">Transcription regulation</keyword>
<dbReference type="AlphaFoldDB" id="A0AAP0BFY2"/>
<accession>A0AAP0BFY2</accession>
<protein>
    <submittedName>
        <fullName evidence="7">Transcription factor bHLH74</fullName>
    </submittedName>
</protein>
<gene>
    <name evidence="7" type="primary">BHLH74</name>
    <name evidence="7" type="ORF">KSP39_PZI012043</name>
</gene>
<dbReference type="CDD" id="cd18919">
    <property type="entry name" value="bHLH_AtBPE_like"/>
    <property type="match status" value="1"/>
</dbReference>
<evidence type="ECO:0000313" key="7">
    <source>
        <dbReference type="EMBL" id="KAK8937473.1"/>
    </source>
</evidence>
<evidence type="ECO:0000256" key="5">
    <source>
        <dbReference type="ARBA" id="ARBA00023242"/>
    </source>
</evidence>
<dbReference type="GO" id="GO:0003700">
    <property type="term" value="F:DNA-binding transcription factor activity"/>
    <property type="evidence" value="ECO:0007669"/>
    <property type="project" value="TreeGrafter"/>
</dbReference>
<dbReference type="FunFam" id="4.10.280.10:FF:000002">
    <property type="entry name" value="Basic helix-loop-helix transcription factor"/>
    <property type="match status" value="1"/>
</dbReference>
<evidence type="ECO:0000256" key="1">
    <source>
        <dbReference type="ARBA" id="ARBA00004123"/>
    </source>
</evidence>
<dbReference type="InterPro" id="IPR024097">
    <property type="entry name" value="bHLH_ZIP_TF"/>
</dbReference>
<sequence length="338" mass="37578">MESASSSMNGTEGFLPKDVNGLNLVNPSMEFNCLDILPPYSLRIPASKGVVEQIQSFPGSDFDSSGRIRSPNALFTADYTLNNKQAEINMKEKKRRLVSECDGLLPRSPRIKISEDCQLNDASPKSIKSYGERDITEQNSQLLHGCNPIKSNGKQAKEVSRDVNDPNEAYIHVRAKRGKATNSHSLAERVRREKISERMRILQDLVPGCNKITGKAVMLDEIINYVQSLQQQIEFLSMKLAAVNPELNFDIEQIFSKFARDRTAFLGLGPGFSTSYAHYHGTGQIPSEMLMAATISRLSSMPQIENIWDEELQNAIDMTFIAPQPMNTSGLGKGTKFG</sequence>
<comment type="subcellular location">
    <subcellularLocation>
        <location evidence="1">Nucleus</location>
    </subcellularLocation>
</comment>
<proteinExistence type="inferred from homology"/>
<reference evidence="7 8" key="1">
    <citation type="journal article" date="2022" name="Nat. Plants">
        <title>Genomes of leafy and leafless Platanthera orchids illuminate the evolution of mycoheterotrophy.</title>
        <authorList>
            <person name="Li M.H."/>
            <person name="Liu K.W."/>
            <person name="Li Z."/>
            <person name="Lu H.C."/>
            <person name="Ye Q.L."/>
            <person name="Zhang D."/>
            <person name="Wang J.Y."/>
            <person name="Li Y.F."/>
            <person name="Zhong Z.M."/>
            <person name="Liu X."/>
            <person name="Yu X."/>
            <person name="Liu D.K."/>
            <person name="Tu X.D."/>
            <person name="Liu B."/>
            <person name="Hao Y."/>
            <person name="Liao X.Y."/>
            <person name="Jiang Y.T."/>
            <person name="Sun W.H."/>
            <person name="Chen J."/>
            <person name="Chen Y.Q."/>
            <person name="Ai Y."/>
            <person name="Zhai J.W."/>
            <person name="Wu S.S."/>
            <person name="Zhou Z."/>
            <person name="Hsiao Y.Y."/>
            <person name="Wu W.L."/>
            <person name="Chen Y.Y."/>
            <person name="Lin Y.F."/>
            <person name="Hsu J.L."/>
            <person name="Li C.Y."/>
            <person name="Wang Z.W."/>
            <person name="Zhao X."/>
            <person name="Zhong W.Y."/>
            <person name="Ma X.K."/>
            <person name="Ma L."/>
            <person name="Huang J."/>
            <person name="Chen G.Z."/>
            <person name="Huang M.Z."/>
            <person name="Huang L."/>
            <person name="Peng D.H."/>
            <person name="Luo Y.B."/>
            <person name="Zou S.Q."/>
            <person name="Chen S.P."/>
            <person name="Lan S."/>
            <person name="Tsai W.C."/>
            <person name="Van de Peer Y."/>
            <person name="Liu Z.J."/>
        </authorList>
    </citation>
    <scope>NUCLEOTIDE SEQUENCE [LARGE SCALE GENOMIC DNA]</scope>
    <source>
        <strain evidence="7">Lor287</strain>
    </source>
</reference>
<dbReference type="InterPro" id="IPR011598">
    <property type="entry name" value="bHLH_dom"/>
</dbReference>
<dbReference type="GO" id="GO:0046983">
    <property type="term" value="F:protein dimerization activity"/>
    <property type="evidence" value="ECO:0007669"/>
    <property type="project" value="InterPro"/>
</dbReference>
<keyword evidence="4" id="KW-0804">Transcription</keyword>
<evidence type="ECO:0000256" key="3">
    <source>
        <dbReference type="ARBA" id="ARBA00023015"/>
    </source>
</evidence>
<evidence type="ECO:0000313" key="8">
    <source>
        <dbReference type="Proteomes" id="UP001418222"/>
    </source>
</evidence>
<dbReference type="GO" id="GO:0005634">
    <property type="term" value="C:nucleus"/>
    <property type="evidence" value="ECO:0007669"/>
    <property type="project" value="UniProtKB-SubCell"/>
</dbReference>
<comment type="similarity">
    <text evidence="2">Belongs to the bHLH protein family.</text>
</comment>
<evidence type="ECO:0000256" key="4">
    <source>
        <dbReference type="ARBA" id="ARBA00023163"/>
    </source>
</evidence>
<dbReference type="Proteomes" id="UP001418222">
    <property type="component" value="Unassembled WGS sequence"/>
</dbReference>
<dbReference type="Pfam" id="PF00010">
    <property type="entry name" value="HLH"/>
    <property type="match status" value="1"/>
</dbReference>
<dbReference type="PANTHER" id="PTHR12565">
    <property type="entry name" value="STEROL REGULATORY ELEMENT-BINDING PROTEIN"/>
    <property type="match status" value="1"/>
</dbReference>
<organism evidence="7 8">
    <name type="scientific">Platanthera zijinensis</name>
    <dbReference type="NCBI Taxonomy" id="2320716"/>
    <lineage>
        <taxon>Eukaryota</taxon>
        <taxon>Viridiplantae</taxon>
        <taxon>Streptophyta</taxon>
        <taxon>Embryophyta</taxon>
        <taxon>Tracheophyta</taxon>
        <taxon>Spermatophyta</taxon>
        <taxon>Magnoliopsida</taxon>
        <taxon>Liliopsida</taxon>
        <taxon>Asparagales</taxon>
        <taxon>Orchidaceae</taxon>
        <taxon>Orchidoideae</taxon>
        <taxon>Orchideae</taxon>
        <taxon>Orchidinae</taxon>
        <taxon>Platanthera</taxon>
    </lineage>
</organism>
<dbReference type="PANTHER" id="PTHR12565:SF312">
    <property type="entry name" value="TRANSCRIPTION FACTOR BHLH74"/>
    <property type="match status" value="1"/>
</dbReference>
<keyword evidence="5" id="KW-0539">Nucleus</keyword>